<organism evidence="3 4">
    <name type="scientific">Dreissena polymorpha</name>
    <name type="common">Zebra mussel</name>
    <name type="synonym">Mytilus polymorpha</name>
    <dbReference type="NCBI Taxonomy" id="45954"/>
    <lineage>
        <taxon>Eukaryota</taxon>
        <taxon>Metazoa</taxon>
        <taxon>Spiralia</taxon>
        <taxon>Lophotrochozoa</taxon>
        <taxon>Mollusca</taxon>
        <taxon>Bivalvia</taxon>
        <taxon>Autobranchia</taxon>
        <taxon>Heteroconchia</taxon>
        <taxon>Euheterodonta</taxon>
        <taxon>Imparidentia</taxon>
        <taxon>Neoheterodontei</taxon>
        <taxon>Myida</taxon>
        <taxon>Dreissenoidea</taxon>
        <taxon>Dreissenidae</taxon>
        <taxon>Dreissena</taxon>
    </lineage>
</organism>
<evidence type="ECO:0000313" key="3">
    <source>
        <dbReference type="EMBL" id="KAH3738916.1"/>
    </source>
</evidence>
<dbReference type="Pfam" id="PF25273">
    <property type="entry name" value="DUF7869"/>
    <property type="match status" value="1"/>
</dbReference>
<comment type="caution">
    <text evidence="3">The sequence shown here is derived from an EMBL/GenBank/DDBJ whole genome shotgun (WGS) entry which is preliminary data.</text>
</comment>
<name>A0A9D4D4D2_DREPO</name>
<evidence type="ECO:0000259" key="2">
    <source>
        <dbReference type="Pfam" id="PF25273"/>
    </source>
</evidence>
<evidence type="ECO:0000256" key="1">
    <source>
        <dbReference type="SAM" id="MobiDB-lite"/>
    </source>
</evidence>
<feature type="region of interest" description="Disordered" evidence="1">
    <location>
        <begin position="159"/>
        <end position="184"/>
    </location>
</feature>
<accession>A0A9D4D4D2</accession>
<dbReference type="AlphaFoldDB" id="A0A9D4D4D2"/>
<reference evidence="3" key="2">
    <citation type="submission" date="2020-11" db="EMBL/GenBank/DDBJ databases">
        <authorList>
            <person name="McCartney M.A."/>
            <person name="Auch B."/>
            <person name="Kono T."/>
            <person name="Mallez S."/>
            <person name="Becker A."/>
            <person name="Gohl D.M."/>
            <person name="Silverstein K.A.T."/>
            <person name="Koren S."/>
            <person name="Bechman K.B."/>
            <person name="Herman A."/>
            <person name="Abrahante J.E."/>
            <person name="Garbe J."/>
        </authorList>
    </citation>
    <scope>NUCLEOTIDE SEQUENCE</scope>
    <source>
        <strain evidence="3">Duluth1</strain>
        <tissue evidence="3">Whole animal</tissue>
    </source>
</reference>
<sequence>MSLNCMITGHTKFAPDYHFGIWKLKWRSSNAETMEEIAGSVTASSKSGHNVPQLVQDDNKPVVFFAWKTYLEQFLKPLKNITKYHHFTMDRSKPGIVTCKENMDSEEMCFNILKPLSPAAGELPPTKPAPGLDLRRQWYLYDSISPFFRAYNARDTVCPKPSKPKVKNQGMDSDSLPRKRKHSL</sequence>
<reference evidence="3" key="1">
    <citation type="journal article" date="2019" name="bioRxiv">
        <title>The Genome of the Zebra Mussel, Dreissena polymorpha: A Resource for Invasive Species Research.</title>
        <authorList>
            <person name="McCartney M.A."/>
            <person name="Auch B."/>
            <person name="Kono T."/>
            <person name="Mallez S."/>
            <person name="Zhang Y."/>
            <person name="Obille A."/>
            <person name="Becker A."/>
            <person name="Abrahante J.E."/>
            <person name="Garbe J."/>
            <person name="Badalamenti J.P."/>
            <person name="Herman A."/>
            <person name="Mangelson H."/>
            <person name="Liachko I."/>
            <person name="Sullivan S."/>
            <person name="Sone E.D."/>
            <person name="Koren S."/>
            <person name="Silverstein K.A.T."/>
            <person name="Beckman K.B."/>
            <person name="Gohl D.M."/>
        </authorList>
    </citation>
    <scope>NUCLEOTIDE SEQUENCE</scope>
    <source>
        <strain evidence="3">Duluth1</strain>
        <tissue evidence="3">Whole animal</tissue>
    </source>
</reference>
<dbReference type="PANTHER" id="PTHR34415">
    <property type="entry name" value="INTEGRASE CATALYTIC DOMAIN-CONTAINING PROTEIN"/>
    <property type="match status" value="1"/>
</dbReference>
<dbReference type="PANTHER" id="PTHR34415:SF1">
    <property type="entry name" value="INTEGRASE CATALYTIC DOMAIN-CONTAINING PROTEIN"/>
    <property type="match status" value="1"/>
</dbReference>
<dbReference type="InterPro" id="IPR057191">
    <property type="entry name" value="DUF7869"/>
</dbReference>
<dbReference type="Proteomes" id="UP000828390">
    <property type="component" value="Unassembled WGS sequence"/>
</dbReference>
<proteinExistence type="predicted"/>
<gene>
    <name evidence="3" type="ORF">DPMN_045559</name>
</gene>
<dbReference type="EMBL" id="JAIWYP010000011">
    <property type="protein sequence ID" value="KAH3738916.1"/>
    <property type="molecule type" value="Genomic_DNA"/>
</dbReference>
<feature type="domain" description="DUF7869" evidence="2">
    <location>
        <begin position="3"/>
        <end position="101"/>
    </location>
</feature>
<protein>
    <recommendedName>
        <fullName evidence="2">DUF7869 domain-containing protein</fullName>
    </recommendedName>
</protein>
<keyword evidence="4" id="KW-1185">Reference proteome</keyword>
<evidence type="ECO:0000313" key="4">
    <source>
        <dbReference type="Proteomes" id="UP000828390"/>
    </source>
</evidence>